<feature type="region of interest" description="Disordered" evidence="2">
    <location>
        <begin position="233"/>
        <end position="277"/>
    </location>
</feature>
<sequence length="407" mass="44180">MSSDNSSPRDFSPSANQPGDPPDRSSSSSSTRRNTYERQQQFFYSTAVSNSTKSSSPSETDSDSTSGQAPSDPSTARSTKTNGSDEHGSDSSAAAMLTAFQYGVKDDTTSQCPTATTASSMSFSTKQESNTTDSDPLGLLQRDRTTSTARSARERVNKKPKRRPVKSKEELKKDRLAANRRSAAVSRQRRKILIEELQSSVAALVKENASLVRENEQLREQVERLREENRYLASCSSDDESDDSESPSQHSSDQLNPPQFPLPAQLPVGNGPLNGQLQQFSTAPTNIAGLGMGLGGAASSLLLSQAINPNVASMRNNQMYVNPSFGPMTGMAGPSISLPTSSIQQPQFHQGTQGFPFNAQLQQVNNAQLQQVNNAQLQQVNNAQMNQGLLQQLPPHVIRMLMERQLP</sequence>
<gene>
    <name evidence="4" type="ORF">DBRI00130_LOCUS5555</name>
    <name evidence="5" type="ORF">DBRI00130_LOCUS5556</name>
    <name evidence="6" type="ORF">DBRI00130_LOCUS5557</name>
    <name evidence="7" type="ORF">DBRI00130_LOCUS5558</name>
    <name evidence="8" type="ORF">DBRI00130_LOCUS5559</name>
</gene>
<feature type="domain" description="BZIP" evidence="3">
    <location>
        <begin position="169"/>
        <end position="232"/>
    </location>
</feature>
<feature type="compositionally biased region" description="Polar residues" evidence="2">
    <location>
        <begin position="31"/>
        <end position="44"/>
    </location>
</feature>
<dbReference type="EMBL" id="HBNS01006867">
    <property type="protein sequence ID" value="CAE4589291.1"/>
    <property type="molecule type" value="Transcribed_RNA"/>
</dbReference>
<evidence type="ECO:0000313" key="6">
    <source>
        <dbReference type="EMBL" id="CAE4589295.1"/>
    </source>
</evidence>
<dbReference type="EMBL" id="HBNS01006871">
    <property type="protein sequence ID" value="CAE4589297.1"/>
    <property type="molecule type" value="Transcribed_RNA"/>
</dbReference>
<evidence type="ECO:0000313" key="4">
    <source>
        <dbReference type="EMBL" id="CAE4589291.1"/>
    </source>
</evidence>
<feature type="compositionally biased region" description="Polar residues" evidence="2">
    <location>
        <begin position="1"/>
        <end position="17"/>
    </location>
</feature>
<feature type="compositionally biased region" description="Polar residues" evidence="2">
    <location>
        <begin position="67"/>
        <end position="82"/>
    </location>
</feature>
<dbReference type="EMBL" id="HBNS01006869">
    <property type="protein sequence ID" value="CAE4589294.1"/>
    <property type="molecule type" value="Transcribed_RNA"/>
</dbReference>
<evidence type="ECO:0000259" key="3">
    <source>
        <dbReference type="PROSITE" id="PS50217"/>
    </source>
</evidence>
<accession>A0A6V2BRX6</accession>
<feature type="compositionally biased region" description="Low complexity" evidence="2">
    <location>
        <begin position="114"/>
        <end position="125"/>
    </location>
</feature>
<evidence type="ECO:0000313" key="7">
    <source>
        <dbReference type="EMBL" id="CAE4589297.1"/>
    </source>
</evidence>
<reference evidence="7" key="1">
    <citation type="submission" date="2021-01" db="EMBL/GenBank/DDBJ databases">
        <authorList>
            <person name="Corre E."/>
            <person name="Pelletier E."/>
            <person name="Niang G."/>
            <person name="Scheremetjew M."/>
            <person name="Finn R."/>
            <person name="Kale V."/>
            <person name="Holt S."/>
            <person name="Cochrane G."/>
            <person name="Meng A."/>
            <person name="Brown T."/>
            <person name="Cohen L."/>
        </authorList>
    </citation>
    <scope>NUCLEOTIDE SEQUENCE</scope>
    <source>
        <strain evidence="7">GSO104</strain>
    </source>
</reference>
<dbReference type="CDD" id="cd14686">
    <property type="entry name" value="bZIP"/>
    <property type="match status" value="1"/>
</dbReference>
<dbReference type="InterPro" id="IPR046347">
    <property type="entry name" value="bZIP_sf"/>
</dbReference>
<dbReference type="InterPro" id="IPR004827">
    <property type="entry name" value="bZIP"/>
</dbReference>
<feature type="region of interest" description="Disordered" evidence="2">
    <location>
        <begin position="1"/>
        <end position="94"/>
    </location>
</feature>
<proteinExistence type="predicted"/>
<dbReference type="EMBL" id="HBNS01006870">
    <property type="protein sequence ID" value="CAE4589295.1"/>
    <property type="molecule type" value="Transcribed_RNA"/>
</dbReference>
<evidence type="ECO:0000256" key="2">
    <source>
        <dbReference type="SAM" id="MobiDB-lite"/>
    </source>
</evidence>
<keyword evidence="1" id="KW-0175">Coiled coil</keyword>
<evidence type="ECO:0000313" key="5">
    <source>
        <dbReference type="EMBL" id="CAE4589294.1"/>
    </source>
</evidence>
<dbReference type="PROSITE" id="PS50217">
    <property type="entry name" value="BZIP"/>
    <property type="match status" value="1"/>
</dbReference>
<feature type="coiled-coil region" evidence="1">
    <location>
        <begin position="358"/>
        <end position="386"/>
    </location>
</feature>
<dbReference type="EMBL" id="HBNS01006872">
    <property type="protein sequence ID" value="CAE4589298.1"/>
    <property type="molecule type" value="Transcribed_RNA"/>
</dbReference>
<dbReference type="AlphaFoldDB" id="A0A6V2BRX6"/>
<dbReference type="Pfam" id="PF00170">
    <property type="entry name" value="bZIP_1"/>
    <property type="match status" value="1"/>
</dbReference>
<dbReference type="Gene3D" id="1.20.5.170">
    <property type="match status" value="1"/>
</dbReference>
<feature type="compositionally biased region" description="Low complexity" evidence="2">
    <location>
        <begin position="45"/>
        <end position="66"/>
    </location>
</feature>
<feature type="region of interest" description="Disordered" evidence="2">
    <location>
        <begin position="106"/>
        <end position="187"/>
    </location>
</feature>
<dbReference type="SUPFAM" id="SSF57959">
    <property type="entry name" value="Leucine zipper domain"/>
    <property type="match status" value="1"/>
</dbReference>
<dbReference type="SMART" id="SM00338">
    <property type="entry name" value="BRLZ"/>
    <property type="match status" value="1"/>
</dbReference>
<dbReference type="GO" id="GO:0003700">
    <property type="term" value="F:DNA-binding transcription factor activity"/>
    <property type="evidence" value="ECO:0007669"/>
    <property type="project" value="InterPro"/>
</dbReference>
<feature type="compositionally biased region" description="Basic and acidic residues" evidence="2">
    <location>
        <begin position="141"/>
        <end position="157"/>
    </location>
</feature>
<protein>
    <recommendedName>
        <fullName evidence="3">BZIP domain-containing protein</fullName>
    </recommendedName>
</protein>
<feature type="compositionally biased region" description="Basic and acidic residues" evidence="2">
    <location>
        <begin position="166"/>
        <end position="177"/>
    </location>
</feature>
<evidence type="ECO:0000313" key="8">
    <source>
        <dbReference type="EMBL" id="CAE4589298.1"/>
    </source>
</evidence>
<name>A0A6V2BRX6_9STRA</name>
<evidence type="ECO:0000256" key="1">
    <source>
        <dbReference type="SAM" id="Coils"/>
    </source>
</evidence>
<organism evidence="7">
    <name type="scientific">Ditylum brightwellii</name>
    <dbReference type="NCBI Taxonomy" id="49249"/>
    <lineage>
        <taxon>Eukaryota</taxon>
        <taxon>Sar</taxon>
        <taxon>Stramenopiles</taxon>
        <taxon>Ochrophyta</taxon>
        <taxon>Bacillariophyta</taxon>
        <taxon>Mediophyceae</taxon>
        <taxon>Lithodesmiophycidae</taxon>
        <taxon>Lithodesmiales</taxon>
        <taxon>Lithodesmiaceae</taxon>
        <taxon>Ditylum</taxon>
    </lineage>
</organism>